<reference evidence="1" key="1">
    <citation type="submission" date="2019-10" db="EMBL/GenBank/DDBJ databases">
        <title>Conservation and host-specific expression of non-tandemly repeated heterogenous ribosome RNA gene in arbuscular mycorrhizal fungi.</title>
        <authorList>
            <person name="Maeda T."/>
            <person name="Kobayashi Y."/>
            <person name="Nakagawa T."/>
            <person name="Ezawa T."/>
            <person name="Yamaguchi K."/>
            <person name="Bino T."/>
            <person name="Nishimoto Y."/>
            <person name="Shigenobu S."/>
            <person name="Kawaguchi M."/>
        </authorList>
    </citation>
    <scope>NUCLEOTIDE SEQUENCE</scope>
    <source>
        <strain evidence="1">HR1</strain>
    </source>
</reference>
<evidence type="ECO:0000313" key="1">
    <source>
        <dbReference type="EMBL" id="GES98888.1"/>
    </source>
</evidence>
<evidence type="ECO:0000313" key="2">
    <source>
        <dbReference type="Proteomes" id="UP000615446"/>
    </source>
</evidence>
<comment type="caution">
    <text evidence="1">The sequence shown here is derived from an EMBL/GenBank/DDBJ whole genome shotgun (WGS) entry which is preliminary data.</text>
</comment>
<protein>
    <submittedName>
        <fullName evidence="1">Uncharacterized protein</fullName>
    </submittedName>
</protein>
<dbReference type="Proteomes" id="UP000615446">
    <property type="component" value="Unassembled WGS sequence"/>
</dbReference>
<sequence length="71" mass="8510">MVSIWLLKLIRQAGKQDHNEIHACFNTRKPNGKKHLWHWELTTAHYCVTQFFSKSTIKFFLVYHLSIPLTR</sequence>
<dbReference type="EMBL" id="BLAL01000274">
    <property type="protein sequence ID" value="GES98888.1"/>
    <property type="molecule type" value="Genomic_DNA"/>
</dbReference>
<accession>A0A8H3M1E8</accession>
<name>A0A8H3M1E8_9GLOM</name>
<gene>
    <name evidence="1" type="ORF">RCL2_002541400</name>
</gene>
<dbReference type="AlphaFoldDB" id="A0A8H3M1E8"/>
<proteinExistence type="predicted"/>
<organism evidence="1 2">
    <name type="scientific">Rhizophagus clarus</name>
    <dbReference type="NCBI Taxonomy" id="94130"/>
    <lineage>
        <taxon>Eukaryota</taxon>
        <taxon>Fungi</taxon>
        <taxon>Fungi incertae sedis</taxon>
        <taxon>Mucoromycota</taxon>
        <taxon>Glomeromycotina</taxon>
        <taxon>Glomeromycetes</taxon>
        <taxon>Glomerales</taxon>
        <taxon>Glomeraceae</taxon>
        <taxon>Rhizophagus</taxon>
    </lineage>
</organism>